<evidence type="ECO:0000256" key="2">
    <source>
        <dbReference type="SAM" id="SignalP"/>
    </source>
</evidence>
<dbReference type="RefSeq" id="WP_011647622.1">
    <property type="nucleotide sequence ID" value="NZ_ARYI01000011.1"/>
</dbReference>
<dbReference type="PIRSF" id="PIRSF028069">
    <property type="entry name" value="UCP028069"/>
    <property type="match status" value="1"/>
</dbReference>
<sequence length="255" mass="28623">MNKFLSPARSVIAAALIAGLAIPAHAQFREALNTGEQATRRAEQVQDQINQLDDQRSDMVREYRTLLQRRDAAELFAKQQELVVTSQREEIASLTEQLGSIDDITAQTVPMLLGMIEDLKLFVAADLPFKMEERTMRLDALDGVMASPNVPASEQYRLIMEAYQAEMEYGRTIDTWQEEITIDGNPTTVDMFLYGRVSYVYLTPNGKAARFDRATGEWVALPGSYVQDVQRAINVAQGKAQQVVLFAPVQKFTVQ</sequence>
<keyword evidence="2" id="KW-0732">Signal</keyword>
<feature type="signal peptide" evidence="2">
    <location>
        <begin position="1"/>
        <end position="26"/>
    </location>
</feature>
<feature type="chain" id="PRO_5001572355" description="TonB system biopolymer transport component" evidence="2">
    <location>
        <begin position="27"/>
        <end position="255"/>
    </location>
</feature>
<accession>A0A059FLC6</accession>
<protein>
    <recommendedName>
        <fullName evidence="5">TonB system biopolymer transport component</fullName>
    </recommendedName>
</protein>
<evidence type="ECO:0008006" key="5">
    <source>
        <dbReference type="Google" id="ProtNLM"/>
    </source>
</evidence>
<dbReference type="InterPro" id="IPR016866">
    <property type="entry name" value="UCP028069"/>
</dbReference>
<organism evidence="3 4">
    <name type="scientific">Hyphomonas hirschiana VP5</name>
    <dbReference type="NCBI Taxonomy" id="1280951"/>
    <lineage>
        <taxon>Bacteria</taxon>
        <taxon>Pseudomonadati</taxon>
        <taxon>Pseudomonadota</taxon>
        <taxon>Alphaproteobacteria</taxon>
        <taxon>Hyphomonadales</taxon>
        <taxon>Hyphomonadaceae</taxon>
        <taxon>Hyphomonas</taxon>
    </lineage>
</organism>
<dbReference type="OrthoDB" id="5880116at2"/>
<dbReference type="EMBL" id="ARYI01000011">
    <property type="protein sequence ID" value="KCZ91450.1"/>
    <property type="molecule type" value="Genomic_DNA"/>
</dbReference>
<comment type="caution">
    <text evidence="3">The sequence shown here is derived from an EMBL/GenBank/DDBJ whole genome shotgun (WGS) entry which is preliminary data.</text>
</comment>
<dbReference type="PATRIC" id="fig|1280951.3.peg.2559"/>
<keyword evidence="4" id="KW-1185">Reference proteome</keyword>
<dbReference type="Pfam" id="PF11932">
    <property type="entry name" value="DUF3450"/>
    <property type="match status" value="1"/>
</dbReference>
<gene>
    <name evidence="3" type="ORF">HHI_12699</name>
</gene>
<reference evidence="3 4" key="1">
    <citation type="submission" date="2013-04" db="EMBL/GenBank/DDBJ databases">
        <title>Hyphomonas hirschiana VP5 Genome Sequencing.</title>
        <authorList>
            <person name="Lai Q."/>
            <person name="Shao Z."/>
        </authorList>
    </citation>
    <scope>NUCLEOTIDE SEQUENCE [LARGE SCALE GENOMIC DNA]</scope>
    <source>
        <strain evidence="3 4">VP5</strain>
    </source>
</reference>
<evidence type="ECO:0000313" key="4">
    <source>
        <dbReference type="Proteomes" id="UP000025061"/>
    </source>
</evidence>
<name>A0A059FLC6_9PROT</name>
<evidence type="ECO:0000313" key="3">
    <source>
        <dbReference type="EMBL" id="KCZ91450.1"/>
    </source>
</evidence>
<feature type="coiled-coil region" evidence="1">
    <location>
        <begin position="35"/>
        <end position="97"/>
    </location>
</feature>
<dbReference type="Proteomes" id="UP000025061">
    <property type="component" value="Unassembled WGS sequence"/>
</dbReference>
<proteinExistence type="predicted"/>
<evidence type="ECO:0000256" key="1">
    <source>
        <dbReference type="SAM" id="Coils"/>
    </source>
</evidence>
<dbReference type="AlphaFoldDB" id="A0A059FLC6"/>
<keyword evidence="1" id="KW-0175">Coiled coil</keyword>